<sequence length="124" mass="14017">MSDLAMKVLQWQTTGDVGVSSATMASIALGLEKPFYGSRFGAPHDPSDMLRCMKLLEAIPEIRDHFPAIAKRVPTFKGIIEQWDELVEVMNRECVGDNWRAPDAYNLIKKLRGDDDPHRTIRFA</sequence>
<gene>
    <name evidence="1" type="ORF">AI2935V1_1535</name>
</gene>
<dbReference type="EMBL" id="OW995941">
    <property type="protein sequence ID" value="CAH6576941.1"/>
    <property type="molecule type" value="Genomic_DNA"/>
</dbReference>
<evidence type="ECO:0008006" key="3">
    <source>
        <dbReference type="Google" id="ProtNLM"/>
    </source>
</evidence>
<evidence type="ECO:0000313" key="1">
    <source>
        <dbReference type="EMBL" id="CAH6576941.1"/>
    </source>
</evidence>
<dbReference type="AlphaFoldDB" id="A0AAD1TQT2"/>
<evidence type="ECO:0000313" key="2">
    <source>
        <dbReference type="Proteomes" id="UP000789647"/>
    </source>
</evidence>
<reference evidence="1" key="1">
    <citation type="submission" date="2022-05" db="EMBL/GenBank/DDBJ databases">
        <authorList>
            <person name="Alioto T."/>
            <person name="Alioto T."/>
            <person name="Gomez Garrido J."/>
        </authorList>
    </citation>
    <scope>NUCLEOTIDE SEQUENCE</scope>
    <source>
        <strain evidence="1">112</strain>
    </source>
</reference>
<dbReference type="Proteomes" id="UP000789647">
    <property type="component" value="Chromosome"/>
</dbReference>
<dbReference type="RefSeq" id="WP_181212985.1">
    <property type="nucleotide sequence ID" value="NZ_CP055421.1"/>
</dbReference>
<proteinExistence type="predicted"/>
<protein>
    <recommendedName>
        <fullName evidence="3">Prophage protein</fullName>
    </recommendedName>
</protein>
<accession>A0AAD1TQT2</accession>
<name>A0AAD1TQT2_CITFR</name>
<organism evidence="1 2">
    <name type="scientific">Citrobacter freundii</name>
    <dbReference type="NCBI Taxonomy" id="546"/>
    <lineage>
        <taxon>Bacteria</taxon>
        <taxon>Pseudomonadati</taxon>
        <taxon>Pseudomonadota</taxon>
        <taxon>Gammaproteobacteria</taxon>
        <taxon>Enterobacterales</taxon>
        <taxon>Enterobacteriaceae</taxon>
        <taxon>Citrobacter</taxon>
        <taxon>Citrobacter freundii complex</taxon>
    </lineage>
</organism>